<keyword evidence="3" id="KW-1185">Reference proteome</keyword>
<dbReference type="GO" id="GO:0005840">
    <property type="term" value="C:ribosome"/>
    <property type="evidence" value="ECO:0007669"/>
    <property type="project" value="UniProtKB-KW"/>
</dbReference>
<organism evidence="2 3">
    <name type="scientific">Parvularcula bermudensis (strain ATCC BAA-594 / HTCC2503 / KCTC 12087)</name>
    <dbReference type="NCBI Taxonomy" id="314260"/>
    <lineage>
        <taxon>Bacteria</taxon>
        <taxon>Pseudomonadati</taxon>
        <taxon>Pseudomonadota</taxon>
        <taxon>Alphaproteobacteria</taxon>
        <taxon>Parvularculales</taxon>
        <taxon>Parvularculaceae</taxon>
        <taxon>Parvularcula</taxon>
    </lineage>
</organism>
<feature type="signal peptide" evidence="1">
    <location>
        <begin position="1"/>
        <end position="16"/>
    </location>
</feature>
<dbReference type="EMBL" id="CP002156">
    <property type="protein sequence ID" value="ADM08727.1"/>
    <property type="molecule type" value="Genomic_DNA"/>
</dbReference>
<keyword evidence="1" id="KW-0732">Signal</keyword>
<dbReference type="OrthoDB" id="8481463at2"/>
<proteinExistence type="predicted"/>
<feature type="chain" id="PRO_5003140645" evidence="1">
    <location>
        <begin position="17"/>
        <end position="98"/>
    </location>
</feature>
<reference evidence="2 3" key="2">
    <citation type="journal article" date="2011" name="J. Bacteriol.">
        <title>Complete genome sequence of strain HTCC2503T of Parvularcula bermudensis, the type species of the order "Parvularculales" in the class Alphaproteobacteria.</title>
        <authorList>
            <person name="Oh H.M."/>
            <person name="Kang I."/>
            <person name="Vergin K.L."/>
            <person name="Kang D."/>
            <person name="Rhee K.H."/>
            <person name="Giovannoni S.J."/>
            <person name="Cho J.C."/>
        </authorList>
    </citation>
    <scope>NUCLEOTIDE SEQUENCE [LARGE SCALE GENOMIC DNA]</scope>
    <source>
        <strain evidence="3">ATCC BAA-594 / HTCC2503 / KCTC 12087</strain>
    </source>
</reference>
<evidence type="ECO:0000313" key="3">
    <source>
        <dbReference type="Proteomes" id="UP000001302"/>
    </source>
</evidence>
<name>E0TD68_PARBH</name>
<gene>
    <name evidence="2" type="ordered locus">PB2503_03252</name>
</gene>
<dbReference type="Proteomes" id="UP000001302">
    <property type="component" value="Chromosome"/>
</dbReference>
<evidence type="ECO:0000313" key="2">
    <source>
        <dbReference type="EMBL" id="ADM08727.1"/>
    </source>
</evidence>
<protein>
    <submittedName>
        <fullName evidence="2">50S ribosomal protein L32</fullName>
    </submittedName>
</protein>
<evidence type="ECO:0000256" key="1">
    <source>
        <dbReference type="SAM" id="SignalP"/>
    </source>
</evidence>
<sequence>MRRALLIAMGGGLALAGCMSTPVDTDGPFYPSGFSDGCRTAQAIDSSFAVEDYRDKTLFDSEPSYRTGYRAGLVQCGDATAPGSFRNLDGDLGNWNSL</sequence>
<keyword evidence="2" id="KW-0687">Ribonucleoprotein</keyword>
<dbReference type="RefSeq" id="WP_013299701.1">
    <property type="nucleotide sequence ID" value="NC_014414.1"/>
</dbReference>
<dbReference type="PROSITE" id="PS51257">
    <property type="entry name" value="PROKAR_LIPOPROTEIN"/>
    <property type="match status" value="1"/>
</dbReference>
<dbReference type="KEGG" id="pbr:PB2503_03252"/>
<reference evidence="3" key="1">
    <citation type="submission" date="2010-08" db="EMBL/GenBank/DDBJ databases">
        <title>Genome sequence of Parvularcula bermudensis HTCC2503.</title>
        <authorList>
            <person name="Kang D.-M."/>
            <person name="Oh H.-M."/>
            <person name="Cho J.-C."/>
        </authorList>
    </citation>
    <scope>NUCLEOTIDE SEQUENCE [LARGE SCALE GENOMIC DNA]</scope>
    <source>
        <strain evidence="3">ATCC BAA-594 / HTCC2503 / KCTC 12087</strain>
    </source>
</reference>
<keyword evidence="2" id="KW-0689">Ribosomal protein</keyword>
<accession>E0TD68</accession>
<dbReference type="HOGENOM" id="CLU_2331178_0_0_5"/>
<dbReference type="AlphaFoldDB" id="E0TD68"/>